<dbReference type="InterPro" id="IPR023867">
    <property type="entry name" value="Sulphatase_maturase_rSAM"/>
</dbReference>
<evidence type="ECO:0000256" key="6">
    <source>
        <dbReference type="ARBA" id="ARBA00023601"/>
    </source>
</evidence>
<reference evidence="8 9" key="1">
    <citation type="submission" date="2017-08" db="EMBL/GenBank/DDBJ databases">
        <authorList>
            <person name="de Groot N.N."/>
        </authorList>
    </citation>
    <scope>NUCLEOTIDE SEQUENCE [LARGE SCALE GENOMIC DNA]</scope>
    <source>
        <strain evidence="8 9">USBA 78</strain>
    </source>
</reference>
<dbReference type="EMBL" id="OBMM01000005">
    <property type="protein sequence ID" value="SOC27082.1"/>
    <property type="molecule type" value="Genomic_DNA"/>
</dbReference>
<dbReference type="CDD" id="cd01335">
    <property type="entry name" value="Radical_SAM"/>
    <property type="match status" value="1"/>
</dbReference>
<dbReference type="GO" id="GO:0051536">
    <property type="term" value="F:iron-sulfur cluster binding"/>
    <property type="evidence" value="ECO:0007669"/>
    <property type="project" value="UniProtKB-KW"/>
</dbReference>
<proteinExistence type="inferred from homology"/>
<evidence type="ECO:0000313" key="8">
    <source>
        <dbReference type="EMBL" id="SOC27082.1"/>
    </source>
</evidence>
<keyword evidence="4" id="KW-0408">Iron</keyword>
<dbReference type="Proteomes" id="UP000219068">
    <property type="component" value="Unassembled WGS sequence"/>
</dbReference>
<comment type="cofactor">
    <cofactor evidence="1">
        <name>[4Fe-4S] cluster</name>
        <dbReference type="ChEBI" id="CHEBI:49883"/>
    </cofactor>
</comment>
<dbReference type="Pfam" id="PF04055">
    <property type="entry name" value="Radical_SAM"/>
    <property type="match status" value="1"/>
</dbReference>
<keyword evidence="3" id="KW-0479">Metal-binding</keyword>
<name>A0A285TSY9_9PROT</name>
<evidence type="ECO:0000259" key="7">
    <source>
        <dbReference type="Pfam" id="PF04055"/>
    </source>
</evidence>
<feature type="domain" description="Radical SAM core" evidence="7">
    <location>
        <begin position="7"/>
        <end position="149"/>
    </location>
</feature>
<dbReference type="AlphaFoldDB" id="A0A285TSY9"/>
<evidence type="ECO:0000256" key="4">
    <source>
        <dbReference type="ARBA" id="ARBA00023004"/>
    </source>
</evidence>
<keyword evidence="5" id="KW-0411">Iron-sulfur</keyword>
<comment type="similarity">
    <text evidence="6">Belongs to the radical SAM superfamily. Anaerobic sulfatase-maturating enzyme family.</text>
</comment>
<evidence type="ECO:0000256" key="1">
    <source>
        <dbReference type="ARBA" id="ARBA00001966"/>
    </source>
</evidence>
<dbReference type="GO" id="GO:0016491">
    <property type="term" value="F:oxidoreductase activity"/>
    <property type="evidence" value="ECO:0007669"/>
    <property type="project" value="InterPro"/>
</dbReference>
<dbReference type="PANTHER" id="PTHR43273">
    <property type="entry name" value="ANAEROBIC SULFATASE-MATURATING ENZYME HOMOLOG ASLB-RELATED"/>
    <property type="match status" value="1"/>
</dbReference>
<sequence>MITCYLKPTDYCNVGCTHCYLPEDVRANRFTMSEDTLRSSFALLSDMQVKARHQGVLVLFHGGEPLTVPNDWYRRCFEMMDEMLPGAMTSMQTSLIPLRRDHLPMLQERFNHHVGSSIDFSQRQIKGSVANYHSLWMQKVDMAREAGILVIPGVVPTRRELGREQYIVDWMMDREFEAFNIDRYNSFATSFDDRPSNAEHSRFLSGLFDAVMNRVEKDGWAPVIGTVQGVLTGVMFGIGGDRWGGSCMNDFIVVGPDGALNNCPDKQTVEKPFSFARDGWEAFSSSRSRRRWVKHQMLGHKEDYCASCENQAWCGSGCPITPNGAPNGEDECSGYKKHITHVRQFLATSRGRELADRYLNLRIGNRAAEVASVYSAPKQKACVV</sequence>
<dbReference type="PANTHER" id="PTHR43273:SF3">
    <property type="entry name" value="ANAEROBIC SULFATASE-MATURATING ENZYME HOMOLOG ASLB-RELATED"/>
    <property type="match status" value="1"/>
</dbReference>
<dbReference type="GO" id="GO:0046872">
    <property type="term" value="F:metal ion binding"/>
    <property type="evidence" value="ECO:0007669"/>
    <property type="project" value="UniProtKB-KW"/>
</dbReference>
<dbReference type="InterPro" id="IPR013785">
    <property type="entry name" value="Aldolase_TIM"/>
</dbReference>
<dbReference type="SFLD" id="SFLDG01067">
    <property type="entry name" value="SPASM/twitch_domain_containing"/>
    <property type="match status" value="1"/>
</dbReference>
<gene>
    <name evidence="8" type="ORF">SAMN05428964_105272</name>
</gene>
<accession>A0A285TSY9</accession>
<evidence type="ECO:0000313" key="9">
    <source>
        <dbReference type="Proteomes" id="UP000219068"/>
    </source>
</evidence>
<evidence type="ECO:0000256" key="5">
    <source>
        <dbReference type="ARBA" id="ARBA00023014"/>
    </source>
</evidence>
<dbReference type="InterPro" id="IPR058240">
    <property type="entry name" value="rSAM_sf"/>
</dbReference>
<evidence type="ECO:0000256" key="2">
    <source>
        <dbReference type="ARBA" id="ARBA00022691"/>
    </source>
</evidence>
<dbReference type="SFLD" id="SFLDS00029">
    <property type="entry name" value="Radical_SAM"/>
    <property type="match status" value="1"/>
</dbReference>
<dbReference type="InterPro" id="IPR007197">
    <property type="entry name" value="rSAM"/>
</dbReference>
<keyword evidence="2" id="KW-0949">S-adenosyl-L-methionine</keyword>
<evidence type="ECO:0000256" key="3">
    <source>
        <dbReference type="ARBA" id="ARBA00022723"/>
    </source>
</evidence>
<organism evidence="8 9">
    <name type="scientific">Thalassospira xiamenensis</name>
    <dbReference type="NCBI Taxonomy" id="220697"/>
    <lineage>
        <taxon>Bacteria</taxon>
        <taxon>Pseudomonadati</taxon>
        <taxon>Pseudomonadota</taxon>
        <taxon>Alphaproteobacteria</taxon>
        <taxon>Rhodospirillales</taxon>
        <taxon>Thalassospiraceae</taxon>
        <taxon>Thalassospira</taxon>
    </lineage>
</organism>
<dbReference type="Gene3D" id="3.20.20.70">
    <property type="entry name" value="Aldolase class I"/>
    <property type="match status" value="1"/>
</dbReference>
<protein>
    <submittedName>
        <fullName evidence="8">Radical SAM additional 4Fe4S-binding SPASM domain-containing protein</fullName>
    </submittedName>
</protein>
<dbReference type="SUPFAM" id="SSF102114">
    <property type="entry name" value="Radical SAM enzymes"/>
    <property type="match status" value="1"/>
</dbReference>